<name>A0AAU8CKU3_9HYPH</name>
<dbReference type="SUPFAM" id="SSF53335">
    <property type="entry name" value="S-adenosyl-L-methionine-dependent methyltransferases"/>
    <property type="match status" value="1"/>
</dbReference>
<dbReference type="Gene3D" id="3.40.50.150">
    <property type="entry name" value="Vaccinia Virus protein VP39"/>
    <property type="match status" value="1"/>
</dbReference>
<organism evidence="5">
    <name type="scientific">Mesorhizobium sp. WSM2240</name>
    <dbReference type="NCBI Taxonomy" id="3228851"/>
    <lineage>
        <taxon>Bacteria</taxon>
        <taxon>Pseudomonadati</taxon>
        <taxon>Pseudomonadota</taxon>
        <taxon>Alphaproteobacteria</taxon>
        <taxon>Hyphomicrobiales</taxon>
        <taxon>Phyllobacteriaceae</taxon>
        <taxon>Mesorhizobium</taxon>
    </lineage>
</organism>
<protein>
    <submittedName>
        <fullName evidence="5">Methyltransferase domain-containing protein</fullName>
    </submittedName>
</protein>
<dbReference type="RefSeq" id="WP_353645475.1">
    <property type="nucleotide sequence ID" value="NZ_CP159253.1"/>
</dbReference>
<evidence type="ECO:0000259" key="4">
    <source>
        <dbReference type="Pfam" id="PF08241"/>
    </source>
</evidence>
<evidence type="ECO:0000256" key="2">
    <source>
        <dbReference type="ARBA" id="ARBA00022679"/>
    </source>
</evidence>
<dbReference type="InterPro" id="IPR029063">
    <property type="entry name" value="SAM-dependent_MTases_sf"/>
</dbReference>
<accession>A0AAU8CKU3</accession>
<dbReference type="GO" id="GO:0032259">
    <property type="term" value="P:methylation"/>
    <property type="evidence" value="ECO:0007669"/>
    <property type="project" value="UniProtKB-KW"/>
</dbReference>
<dbReference type="InterPro" id="IPR013216">
    <property type="entry name" value="Methyltransf_11"/>
</dbReference>
<dbReference type="CDD" id="cd02440">
    <property type="entry name" value="AdoMet_MTases"/>
    <property type="match status" value="1"/>
</dbReference>
<keyword evidence="2" id="KW-0808">Transferase</keyword>
<feature type="domain" description="Methyltransferase type 11" evidence="4">
    <location>
        <begin position="57"/>
        <end position="149"/>
    </location>
</feature>
<evidence type="ECO:0000256" key="1">
    <source>
        <dbReference type="ARBA" id="ARBA00022603"/>
    </source>
</evidence>
<reference evidence="5" key="1">
    <citation type="submission" date="2024-06" db="EMBL/GenBank/DDBJ databases">
        <title>Mesorhizobium karijinii sp. nov., a symbiont of the iconic Swainsona formosa from arid Australia.</title>
        <authorList>
            <person name="Hill Y.J."/>
            <person name="Watkin E.L.J."/>
            <person name="O'Hara G.W."/>
            <person name="Terpolilli J."/>
            <person name="Tye M.L."/>
            <person name="Kohlmeier M.G."/>
        </authorList>
    </citation>
    <scope>NUCLEOTIDE SEQUENCE</scope>
    <source>
        <strain evidence="5">WSM2240</strain>
    </source>
</reference>
<dbReference type="GO" id="GO:0008757">
    <property type="term" value="F:S-adenosylmethionine-dependent methyltransferase activity"/>
    <property type="evidence" value="ECO:0007669"/>
    <property type="project" value="InterPro"/>
</dbReference>
<evidence type="ECO:0000256" key="3">
    <source>
        <dbReference type="ARBA" id="ARBA00022691"/>
    </source>
</evidence>
<proteinExistence type="predicted"/>
<sequence length="230" mass="25210">MASLFDDYRNGYREAVEGSIGFSGLGHDFFLKAKADLLRRLMVERGIEQGGAGVRALDIGCGIGSLHRHLKGVFASLSGCDVSEQSILRARTDNPDHAYSVCASAVLPYGDGSFDLAFASCVLHHVPPAAWREFFREIRRVLRPGGMACIIEHNPWNPLTRLAVLRCPFDKDAVLLSAGKVEALFRAAGFGEIRSEHFLLLPRAGRLARRWERAFAPLPLGAQYACSARA</sequence>
<dbReference type="PANTHER" id="PTHR43464">
    <property type="entry name" value="METHYLTRANSFERASE"/>
    <property type="match status" value="1"/>
</dbReference>
<dbReference type="EMBL" id="CP159253">
    <property type="protein sequence ID" value="XCG46983.1"/>
    <property type="molecule type" value="Genomic_DNA"/>
</dbReference>
<gene>
    <name evidence="5" type="ORF">ABVK50_16885</name>
</gene>
<keyword evidence="1 5" id="KW-0489">Methyltransferase</keyword>
<keyword evidence="3" id="KW-0949">S-adenosyl-L-methionine</keyword>
<evidence type="ECO:0000313" key="5">
    <source>
        <dbReference type="EMBL" id="XCG46983.1"/>
    </source>
</evidence>
<dbReference type="AlphaFoldDB" id="A0AAU8CKU3"/>
<dbReference type="PANTHER" id="PTHR43464:SF19">
    <property type="entry name" value="UBIQUINONE BIOSYNTHESIS O-METHYLTRANSFERASE, MITOCHONDRIAL"/>
    <property type="match status" value="1"/>
</dbReference>
<dbReference type="Pfam" id="PF08241">
    <property type="entry name" value="Methyltransf_11"/>
    <property type="match status" value="1"/>
</dbReference>